<evidence type="ECO:0000313" key="2">
    <source>
        <dbReference type="EMBL" id="OEJ86975.1"/>
    </source>
</evidence>
<dbReference type="VEuPathDB" id="FungiDB:AWRI3580_g2611"/>
<evidence type="ECO:0000256" key="1">
    <source>
        <dbReference type="SAM" id="MobiDB-lite"/>
    </source>
</evidence>
<feature type="compositionally biased region" description="Low complexity" evidence="1">
    <location>
        <begin position="446"/>
        <end position="462"/>
    </location>
</feature>
<feature type="region of interest" description="Disordered" evidence="1">
    <location>
        <begin position="446"/>
        <end position="473"/>
    </location>
</feature>
<dbReference type="EMBL" id="LPNN01000005">
    <property type="protein sequence ID" value="OEJ86975.1"/>
    <property type="molecule type" value="Genomic_DNA"/>
</dbReference>
<dbReference type="InterPro" id="IPR003021">
    <property type="entry name" value="Rad1_Rec1_Rad17"/>
</dbReference>
<dbReference type="Proteomes" id="UP000095358">
    <property type="component" value="Unassembled WGS sequence"/>
</dbReference>
<gene>
    <name evidence="2" type="ORF">AWRI3580_g2611</name>
</gene>
<keyword evidence="3" id="KW-1185">Reference proteome</keyword>
<dbReference type="OrthoDB" id="3972838at2759"/>
<dbReference type="Pfam" id="PF02144">
    <property type="entry name" value="Rad1"/>
    <property type="match status" value="1"/>
</dbReference>
<accession>A0A1E5RJC1</accession>
<feature type="compositionally biased region" description="Basic and acidic residues" evidence="1">
    <location>
        <begin position="463"/>
        <end position="473"/>
    </location>
</feature>
<evidence type="ECO:0000313" key="3">
    <source>
        <dbReference type="Proteomes" id="UP000095358"/>
    </source>
</evidence>
<sequence length="473" mass="53451">MSVLFECSLSSSGSVSISDGNRLLEFVQAINSISYILPNNIGDKCVGNIHMDKNGISFIFNNVYDSIKVDIFVSDTVFNSFKYNSTKKVDNTGNDFTSIYINYSTLLYSLQNISDFHSGSTINNNASISDSAELFIHYSEQIYNASRNNADITALSDSEEGVDNNEAVDLENHVGNNIDNTLNNFNLILQDEFIKELISIKTFIRPANKSLNIGSADPNNIQFDCIIKSKTLLTTLNNLKPFQSHMKNVYLWFKQIVLKPKFKHREFFTGGKSSDQSLRIPNIIFFNKNDEIGNVKISILNDINGKNFVKPKKRKQNKDNGYVANTDNIELLKFNTDGETENEAMILLDFKKLLRIIPILKISDKVLIQGDSNGTLFIQALVGYDDPADLNKERISIEVTIPTKDIEVEENISIDQIKQLIAEYDNAKKPPKRIKPLESDIQAQVTDKVSTKSTMSKSTQSQYKKEKQTKLYF</sequence>
<dbReference type="AlphaFoldDB" id="A0A1E5RJC1"/>
<proteinExistence type="predicted"/>
<comment type="caution">
    <text evidence="2">The sequence shown here is derived from an EMBL/GenBank/DDBJ whole genome shotgun (WGS) entry which is preliminary data.</text>
</comment>
<dbReference type="GO" id="GO:0000077">
    <property type="term" value="P:DNA damage checkpoint signaling"/>
    <property type="evidence" value="ECO:0007669"/>
    <property type="project" value="InterPro"/>
</dbReference>
<protein>
    <submittedName>
        <fullName evidence="2">Uncharacterized protein</fullName>
    </submittedName>
</protein>
<name>A0A1E5RJC1_HANUV</name>
<organism evidence="2 3">
    <name type="scientific">Hanseniaspora uvarum</name>
    <name type="common">Yeast</name>
    <name type="synonym">Kloeckera apiculata</name>
    <dbReference type="NCBI Taxonomy" id="29833"/>
    <lineage>
        <taxon>Eukaryota</taxon>
        <taxon>Fungi</taxon>
        <taxon>Dikarya</taxon>
        <taxon>Ascomycota</taxon>
        <taxon>Saccharomycotina</taxon>
        <taxon>Saccharomycetes</taxon>
        <taxon>Saccharomycodales</taxon>
        <taxon>Saccharomycodaceae</taxon>
        <taxon>Hanseniaspora</taxon>
    </lineage>
</organism>
<reference evidence="3" key="1">
    <citation type="journal article" date="2016" name="Genome Announc.">
        <title>Genome sequences of three species of Hanseniaspora isolated from spontaneous wine fermentations.</title>
        <authorList>
            <person name="Sternes P.R."/>
            <person name="Lee D."/>
            <person name="Kutyna D.R."/>
            <person name="Borneman A.R."/>
        </authorList>
    </citation>
    <scope>NUCLEOTIDE SEQUENCE [LARGE SCALE GENOMIC DNA]</scope>
    <source>
        <strain evidence="3">AWRI3580</strain>
    </source>
</reference>